<reference evidence="2" key="1">
    <citation type="journal article" date="2020" name="Nature">
        <title>Giant virus diversity and host interactions through global metagenomics.</title>
        <authorList>
            <person name="Schulz F."/>
            <person name="Roux S."/>
            <person name="Paez-Espino D."/>
            <person name="Jungbluth S."/>
            <person name="Walsh D.A."/>
            <person name="Denef V.J."/>
            <person name="McMahon K.D."/>
            <person name="Konstantinidis K.T."/>
            <person name="Eloe-Fadrosh E.A."/>
            <person name="Kyrpides N.C."/>
            <person name="Woyke T."/>
        </authorList>
    </citation>
    <scope>NUCLEOTIDE SEQUENCE</scope>
    <source>
        <strain evidence="2">GVMAG-M-3300025880-56</strain>
    </source>
</reference>
<feature type="region of interest" description="Disordered" evidence="1">
    <location>
        <begin position="51"/>
        <end position="71"/>
    </location>
</feature>
<sequence length="71" mass="7689">MATTKCVTVQDMINKIVDNSFGVPKNKSTQTFGVKSEVKQEVKQESAWDFLQTPTNSPQGSTSSVSPPNSP</sequence>
<feature type="compositionally biased region" description="Polar residues" evidence="1">
    <location>
        <begin position="52"/>
        <end position="71"/>
    </location>
</feature>
<dbReference type="AlphaFoldDB" id="A0A6C0JE35"/>
<protein>
    <submittedName>
        <fullName evidence="2">Uncharacterized protein</fullName>
    </submittedName>
</protein>
<evidence type="ECO:0000313" key="2">
    <source>
        <dbReference type="EMBL" id="QHU01894.1"/>
    </source>
</evidence>
<organism evidence="2">
    <name type="scientific">viral metagenome</name>
    <dbReference type="NCBI Taxonomy" id="1070528"/>
    <lineage>
        <taxon>unclassified sequences</taxon>
        <taxon>metagenomes</taxon>
        <taxon>organismal metagenomes</taxon>
    </lineage>
</organism>
<name>A0A6C0JE35_9ZZZZ</name>
<proteinExistence type="predicted"/>
<evidence type="ECO:0000256" key="1">
    <source>
        <dbReference type="SAM" id="MobiDB-lite"/>
    </source>
</evidence>
<dbReference type="EMBL" id="MN740350">
    <property type="protein sequence ID" value="QHU01894.1"/>
    <property type="molecule type" value="Genomic_DNA"/>
</dbReference>
<accession>A0A6C0JE35</accession>